<sequence length="364" mass="38440">MDEANRRCVIAPGGSEGSLLRAPSGAPHNAEAPGQPALGRRWGPGRSREALQTALPQARRHERARHRPPSPRPAPRPAAQSPGPGPPALVAPRALRSRALSAEPRRSGPHFSQLFRGRSPPHPCAQRPRLPSLGPDSLGGSGFAELAGPGAAAPSLWRPRSGPPPDWLARESKAASGPGAGRLGVGLRTATAGESREGGAARTSAPSPRSLPPPLARPGDPRPPSPRHPEKPPRREGGGPSGLSVALGDRPARRPGLPGEERPSACPSRPPPLRSVPRRDRDRLPHFPPRAPLRGGGRKAPGPRASEAWGCPFRVRGAQAERLSGRPRQQTLVIPLPFPARSPRPLRGPPLHPRHKTQVSTQEP</sequence>
<dbReference type="Proteomes" id="UP000261680">
    <property type="component" value="Unplaced"/>
</dbReference>
<accession>A0A8M1FGW9</accession>
<name>A0A8M1FGW9_URSMA</name>
<dbReference type="GeneID" id="121101997"/>
<feature type="compositionally biased region" description="Basic residues" evidence="1">
    <location>
        <begin position="58"/>
        <end position="69"/>
    </location>
</feature>
<feature type="compositionally biased region" description="Pro residues" evidence="1">
    <location>
        <begin position="209"/>
        <end position="226"/>
    </location>
</feature>
<gene>
    <name evidence="3" type="primary">LOC121101997</name>
</gene>
<proteinExistence type="predicted"/>
<reference evidence="3" key="1">
    <citation type="submission" date="2025-08" db="UniProtKB">
        <authorList>
            <consortium name="RefSeq"/>
        </authorList>
    </citation>
    <scope>IDENTIFICATION</scope>
    <source>
        <tissue evidence="3">Whole blood</tissue>
    </source>
</reference>
<dbReference type="KEGG" id="umr:121101997"/>
<feature type="compositionally biased region" description="Low complexity" evidence="1">
    <location>
        <begin position="127"/>
        <end position="136"/>
    </location>
</feature>
<feature type="compositionally biased region" description="Basic and acidic residues" evidence="1">
    <location>
        <begin position="227"/>
        <end position="237"/>
    </location>
</feature>
<feature type="compositionally biased region" description="Pro residues" evidence="1">
    <location>
        <begin position="336"/>
        <end position="351"/>
    </location>
</feature>
<evidence type="ECO:0000256" key="1">
    <source>
        <dbReference type="SAM" id="MobiDB-lite"/>
    </source>
</evidence>
<feature type="compositionally biased region" description="Low complexity" evidence="1">
    <location>
        <begin position="90"/>
        <end position="102"/>
    </location>
</feature>
<dbReference type="RefSeq" id="XP_040482648.1">
    <property type="nucleotide sequence ID" value="XM_040626714.1"/>
</dbReference>
<dbReference type="AlphaFoldDB" id="A0A8M1FGW9"/>
<evidence type="ECO:0000313" key="2">
    <source>
        <dbReference type="Proteomes" id="UP000261680"/>
    </source>
</evidence>
<keyword evidence="2" id="KW-1185">Reference proteome</keyword>
<feature type="region of interest" description="Disordered" evidence="1">
    <location>
        <begin position="1"/>
        <end position="364"/>
    </location>
</feature>
<protein>
    <submittedName>
        <fullName evidence="3">Translation initiation factor IF-2-like</fullName>
    </submittedName>
</protein>
<organism evidence="2 3">
    <name type="scientific">Ursus maritimus</name>
    <name type="common">Polar bear</name>
    <name type="synonym">Thalarctos maritimus</name>
    <dbReference type="NCBI Taxonomy" id="29073"/>
    <lineage>
        <taxon>Eukaryota</taxon>
        <taxon>Metazoa</taxon>
        <taxon>Chordata</taxon>
        <taxon>Craniata</taxon>
        <taxon>Vertebrata</taxon>
        <taxon>Euteleostomi</taxon>
        <taxon>Mammalia</taxon>
        <taxon>Eutheria</taxon>
        <taxon>Laurasiatheria</taxon>
        <taxon>Carnivora</taxon>
        <taxon>Caniformia</taxon>
        <taxon>Ursidae</taxon>
        <taxon>Ursus</taxon>
    </lineage>
</organism>
<evidence type="ECO:0000313" key="3">
    <source>
        <dbReference type="RefSeq" id="XP_040482648.1"/>
    </source>
</evidence>